<feature type="transmembrane region" description="Helical" evidence="12">
    <location>
        <begin position="71"/>
        <end position="91"/>
    </location>
</feature>
<dbReference type="InterPro" id="IPR009132">
    <property type="entry name" value="TAAR_fam"/>
</dbReference>
<evidence type="ECO:0000256" key="7">
    <source>
        <dbReference type="ARBA" id="ARBA00023157"/>
    </source>
</evidence>
<evidence type="ECO:0000256" key="11">
    <source>
        <dbReference type="RuleBase" id="RU000688"/>
    </source>
</evidence>
<dbReference type="InterPro" id="IPR000276">
    <property type="entry name" value="GPCR_Rhodpsn"/>
</dbReference>
<dbReference type="PROSITE" id="PS50262">
    <property type="entry name" value="G_PROTEIN_RECEP_F1_2"/>
    <property type="match status" value="1"/>
</dbReference>
<reference evidence="14" key="1">
    <citation type="submission" date="2020-11" db="EMBL/GenBank/DDBJ databases">
        <title>Gallus gallus (Chicken) genome, bGalGal1, GRCg7b, maternal haplotype autosomes + Z &amp; W.</title>
        <authorList>
            <person name="Warren W."/>
            <person name="Formenti G."/>
            <person name="Fedrigo O."/>
            <person name="Haase B."/>
            <person name="Mountcastle J."/>
            <person name="Balacco J."/>
            <person name="Tracey A."/>
            <person name="Schneider V."/>
            <person name="Okimoto R."/>
            <person name="Cheng H."/>
            <person name="Hawken R."/>
            <person name="Howe K."/>
            <person name="Jarvis E.D."/>
        </authorList>
    </citation>
    <scope>NUCLEOTIDE SEQUENCE [LARGE SCALE GENOMIC DNA]</scope>
    <source>
        <strain evidence="14">Broiler</strain>
    </source>
</reference>
<evidence type="ECO:0000256" key="12">
    <source>
        <dbReference type="SAM" id="Phobius"/>
    </source>
</evidence>
<keyword evidence="5 11" id="KW-0297">G-protein coupled receptor</keyword>
<name>A0A8V0XNW2_CHICK</name>
<dbReference type="GO" id="GO:0007606">
    <property type="term" value="P:sensory perception of chemical stimulus"/>
    <property type="evidence" value="ECO:0007669"/>
    <property type="project" value="Ensembl"/>
</dbReference>
<evidence type="ECO:0000313" key="15">
    <source>
        <dbReference type="Proteomes" id="UP000000539"/>
    </source>
</evidence>
<evidence type="ECO:0000313" key="14">
    <source>
        <dbReference type="Ensembl" id="ENSGALP00010005885.1"/>
    </source>
</evidence>
<evidence type="ECO:0000256" key="3">
    <source>
        <dbReference type="ARBA" id="ARBA00022692"/>
    </source>
</evidence>
<keyword evidence="3 11" id="KW-0812">Transmembrane</keyword>
<evidence type="ECO:0000256" key="4">
    <source>
        <dbReference type="ARBA" id="ARBA00022989"/>
    </source>
</evidence>
<sequence>PFQGNSQESKGMLIASCYEVNGSCHRTLHPFGVHLAIYLACALGTLITVLGNLLVVIVVSHFQALHTPTNFLLLSLALADMLLGLTVLPFSTVRSVESCWYFGDDFCKLHTFLDTLFCLTSIFHLCFISVDRHCAICDPLLYPTKFTLRVACMCIGVGWAVPMVYTSVFLYTKEIAEGLGHFLQDVPCVGSCQLLFNKLWGWLNFPVFFFPCLITIALYVKIFTVANKQARLINNMNKTVGVYLLCWLPFTIDTMIDSLLNFITPPVLFDTLIWFAYFNSACNPLIYVFSYHWFRKAVKLVLTQGIFCSRTSRVDLYQ</sequence>
<dbReference type="GO" id="GO:0005886">
    <property type="term" value="C:plasma membrane"/>
    <property type="evidence" value="ECO:0000318"/>
    <property type="project" value="GO_Central"/>
</dbReference>
<dbReference type="GeneTree" id="ENSGT00940000161258"/>
<keyword evidence="9" id="KW-0325">Glycoprotein</keyword>
<feature type="transmembrane region" description="Helical" evidence="12">
    <location>
        <begin position="150"/>
        <end position="171"/>
    </location>
</feature>
<keyword evidence="8 11" id="KW-0675">Receptor</keyword>
<evidence type="ECO:0000256" key="2">
    <source>
        <dbReference type="ARBA" id="ARBA00022475"/>
    </source>
</evidence>
<dbReference type="GO" id="GO:0001594">
    <property type="term" value="F:trace-amine receptor activity"/>
    <property type="evidence" value="ECO:0000318"/>
    <property type="project" value="GO_Central"/>
</dbReference>
<dbReference type="InterPro" id="IPR017452">
    <property type="entry name" value="GPCR_Rhodpsn_7TM"/>
</dbReference>
<keyword evidence="4 12" id="KW-1133">Transmembrane helix</keyword>
<evidence type="ECO:0000256" key="10">
    <source>
        <dbReference type="ARBA" id="ARBA00023224"/>
    </source>
</evidence>
<feature type="transmembrane region" description="Helical" evidence="12">
    <location>
        <begin position="272"/>
        <end position="294"/>
    </location>
</feature>
<dbReference type="FunFam" id="1.20.1070.10:FF:000030">
    <property type="entry name" value="trace amine-associated receptor 1"/>
    <property type="match status" value="1"/>
</dbReference>
<reference evidence="14" key="3">
    <citation type="submission" date="2025-09" db="UniProtKB">
        <authorList>
            <consortium name="Ensembl"/>
        </authorList>
    </citation>
    <scope>IDENTIFICATION</scope>
    <source>
        <strain evidence="14">broiler</strain>
    </source>
</reference>
<keyword evidence="6 12" id="KW-0472">Membrane</keyword>
<dbReference type="Gene3D" id="1.20.1070.10">
    <property type="entry name" value="Rhodopsin 7-helix transmembrane proteins"/>
    <property type="match status" value="1"/>
</dbReference>
<feature type="transmembrane region" description="Helical" evidence="12">
    <location>
        <begin position="199"/>
        <end position="220"/>
    </location>
</feature>
<protein>
    <submittedName>
        <fullName evidence="14">Trace amine associated receptor 5</fullName>
    </submittedName>
</protein>
<keyword evidence="7" id="KW-1015">Disulfide bond</keyword>
<feature type="transmembrane region" description="Helical" evidence="12">
    <location>
        <begin position="111"/>
        <end position="130"/>
    </location>
</feature>
<evidence type="ECO:0000259" key="13">
    <source>
        <dbReference type="PROSITE" id="PS50262"/>
    </source>
</evidence>
<keyword evidence="15" id="KW-1185">Reference proteome</keyword>
<feature type="transmembrane region" description="Helical" evidence="12">
    <location>
        <begin position="240"/>
        <end position="260"/>
    </location>
</feature>
<dbReference type="PRINTS" id="PR01830">
    <property type="entry name" value="TRACEAMINER"/>
</dbReference>
<dbReference type="SMART" id="SM01381">
    <property type="entry name" value="7TM_GPCR_Srsx"/>
    <property type="match status" value="1"/>
</dbReference>
<evidence type="ECO:0000256" key="6">
    <source>
        <dbReference type="ARBA" id="ARBA00023136"/>
    </source>
</evidence>
<evidence type="ECO:0000256" key="5">
    <source>
        <dbReference type="ARBA" id="ARBA00023040"/>
    </source>
</evidence>
<keyword evidence="10 11" id="KW-0807">Transducer</keyword>
<dbReference type="AlphaFoldDB" id="A0A8V0XNW2"/>
<proteinExistence type="inferred from homology"/>
<comment type="similarity">
    <text evidence="11">Belongs to the G-protein coupled receptor 1 family.</text>
</comment>
<dbReference type="Proteomes" id="UP000000539">
    <property type="component" value="Chromosome 3"/>
</dbReference>
<dbReference type="PANTHER" id="PTHR24249:SF307">
    <property type="entry name" value="TRACE AMINE-ASSOCIATED RECEPTOR 5"/>
    <property type="match status" value="1"/>
</dbReference>
<dbReference type="GO" id="GO:0050890">
    <property type="term" value="P:cognition"/>
    <property type="evidence" value="ECO:0007669"/>
    <property type="project" value="Ensembl"/>
</dbReference>
<dbReference type="GO" id="GO:0007186">
    <property type="term" value="P:G protein-coupled receptor signaling pathway"/>
    <property type="evidence" value="ECO:0000318"/>
    <property type="project" value="GO_Central"/>
</dbReference>
<feature type="domain" description="G-protein coupled receptors family 1 profile" evidence="13">
    <location>
        <begin position="51"/>
        <end position="287"/>
    </location>
</feature>
<evidence type="ECO:0000256" key="1">
    <source>
        <dbReference type="ARBA" id="ARBA00004651"/>
    </source>
</evidence>
<accession>A0A8V0XNW2</accession>
<dbReference type="FunCoup" id="A0A8V0XNW2">
    <property type="interactions" value="341"/>
</dbReference>
<dbReference type="GO" id="GO:0007189">
    <property type="term" value="P:adenylate cyclase-activating G protein-coupled receptor signaling pathway"/>
    <property type="evidence" value="ECO:0007669"/>
    <property type="project" value="Ensembl"/>
</dbReference>
<dbReference type="PROSITE" id="PS00237">
    <property type="entry name" value="G_PROTEIN_RECEP_F1_1"/>
    <property type="match status" value="1"/>
</dbReference>
<dbReference type="SUPFAM" id="SSF81321">
    <property type="entry name" value="Family A G protein-coupled receptor-like"/>
    <property type="match status" value="1"/>
</dbReference>
<dbReference type="InterPro" id="IPR050569">
    <property type="entry name" value="TAAR"/>
</dbReference>
<reference evidence="14" key="2">
    <citation type="submission" date="2025-08" db="UniProtKB">
        <authorList>
            <consortium name="Ensembl"/>
        </authorList>
    </citation>
    <scope>IDENTIFICATION</scope>
    <source>
        <strain evidence="14">broiler</strain>
    </source>
</reference>
<evidence type="ECO:0000256" key="9">
    <source>
        <dbReference type="ARBA" id="ARBA00023180"/>
    </source>
</evidence>
<dbReference type="Ensembl" id="ENSGALT00010010074.1">
    <property type="protein sequence ID" value="ENSGALP00010005885.1"/>
    <property type="gene ID" value="ENSGALG00010004322.1"/>
</dbReference>
<feature type="transmembrane region" description="Helical" evidence="12">
    <location>
        <begin position="35"/>
        <end position="59"/>
    </location>
</feature>
<dbReference type="GO" id="GO:1990081">
    <property type="term" value="F:trimethylamine receptor activity"/>
    <property type="evidence" value="ECO:0007669"/>
    <property type="project" value="Ensembl"/>
</dbReference>
<dbReference type="Pfam" id="PF00001">
    <property type="entry name" value="7tm_1"/>
    <property type="match status" value="1"/>
</dbReference>
<evidence type="ECO:0000256" key="8">
    <source>
        <dbReference type="ARBA" id="ARBA00023170"/>
    </source>
</evidence>
<comment type="subcellular location">
    <subcellularLocation>
        <location evidence="1">Cell membrane</location>
        <topology evidence="1">Multi-pass membrane protein</topology>
    </subcellularLocation>
</comment>
<dbReference type="PRINTS" id="PR00237">
    <property type="entry name" value="GPCRRHODOPSN"/>
</dbReference>
<organism evidence="14 15">
    <name type="scientific">Gallus gallus</name>
    <name type="common">Chicken</name>
    <dbReference type="NCBI Taxonomy" id="9031"/>
    <lineage>
        <taxon>Eukaryota</taxon>
        <taxon>Metazoa</taxon>
        <taxon>Chordata</taxon>
        <taxon>Craniata</taxon>
        <taxon>Vertebrata</taxon>
        <taxon>Euteleostomi</taxon>
        <taxon>Archelosauria</taxon>
        <taxon>Archosauria</taxon>
        <taxon>Dinosauria</taxon>
        <taxon>Saurischia</taxon>
        <taxon>Theropoda</taxon>
        <taxon>Coelurosauria</taxon>
        <taxon>Aves</taxon>
        <taxon>Neognathae</taxon>
        <taxon>Galloanserae</taxon>
        <taxon>Galliformes</taxon>
        <taxon>Phasianidae</taxon>
        <taxon>Phasianinae</taxon>
        <taxon>Gallus</taxon>
    </lineage>
</organism>
<dbReference type="PANTHER" id="PTHR24249">
    <property type="entry name" value="HISTAMINE RECEPTOR-RELATED G-PROTEIN COUPLED RECEPTOR"/>
    <property type="match status" value="1"/>
</dbReference>
<keyword evidence="2" id="KW-1003">Cell membrane</keyword>